<dbReference type="PhylomeDB" id="B6QVN5"/>
<accession>B6QVN5</accession>
<gene>
    <name evidence="2" type="ORF">PMAA_013070</name>
</gene>
<dbReference type="PRINTS" id="PR00081">
    <property type="entry name" value="GDHRDH"/>
</dbReference>
<dbReference type="GO" id="GO:0016491">
    <property type="term" value="F:oxidoreductase activity"/>
    <property type="evidence" value="ECO:0007669"/>
    <property type="project" value="UniProtKB-KW"/>
</dbReference>
<dbReference type="VEuPathDB" id="FungiDB:PMAA_013070"/>
<evidence type="ECO:0000256" key="1">
    <source>
        <dbReference type="ARBA" id="ARBA00023002"/>
    </source>
</evidence>
<sequence>MAGLYRLYHDKHNPPPDFSHISFHGKTIVITGATSGLGFEASLKFLQQGVSSLIISSRDHARGQQAKNELESRAGRVGVVTVLPLDMSSFQSVVEFASRVNSELNGRKLDVVVLNAGIMHRDYTLTEDGWEDTLQVNTLSTALLAGLLLPTLQQQSNNEVVAESDVPHLVIVSSGTAVRVRQKDLLPPSSFSSSSSSSSPSHALLEYITQPSTRQKYEISKLFLEYTSRCMAEQTINPNGSLNVIINTVKPGLCASALGRQYTAHWYERWAAGVFNWLFARSAEVGGRVVVSACVQGYESHGRMWKGDGLFDETGTLLGKEGKALKDQAWSEILDVLKEQASKYNVPFNLR</sequence>
<dbReference type="SUPFAM" id="SSF51735">
    <property type="entry name" value="NAD(P)-binding Rossmann-fold domains"/>
    <property type="match status" value="1"/>
</dbReference>
<keyword evidence="1" id="KW-0560">Oxidoreductase</keyword>
<protein>
    <submittedName>
        <fullName evidence="2">Short-chain dehydrogenase/reductase family protein, putative</fullName>
    </submittedName>
</protein>
<proteinExistence type="predicted"/>
<dbReference type="AlphaFoldDB" id="B6QVN5"/>
<reference evidence="3" key="1">
    <citation type="journal article" date="2015" name="Genome Announc.">
        <title>Genome sequence of the AIDS-associated pathogen Penicillium marneffei (ATCC18224) and its near taxonomic relative Talaromyces stipitatus (ATCC10500).</title>
        <authorList>
            <person name="Nierman W.C."/>
            <person name="Fedorova-Abrams N.D."/>
            <person name="Andrianopoulos A."/>
        </authorList>
    </citation>
    <scope>NUCLEOTIDE SEQUENCE [LARGE SCALE GENOMIC DNA]</scope>
    <source>
        <strain evidence="3">ATCC 18224 / CBS 334.59 / QM 7333</strain>
    </source>
</reference>
<dbReference type="PANTHER" id="PTHR43157:SF22">
    <property type="entry name" value="SHORT-CHAIN DEHYDROGENASE_REDUCTASE PHMF"/>
    <property type="match status" value="1"/>
</dbReference>
<keyword evidence="3" id="KW-1185">Reference proteome</keyword>
<evidence type="ECO:0000313" key="3">
    <source>
        <dbReference type="Proteomes" id="UP000001294"/>
    </source>
</evidence>
<dbReference type="EMBL" id="DS995906">
    <property type="protein sequence ID" value="EEA19040.1"/>
    <property type="molecule type" value="Genomic_DNA"/>
</dbReference>
<name>B6QVN5_TALMQ</name>
<dbReference type="PANTHER" id="PTHR43157">
    <property type="entry name" value="PHOSPHATIDYLINOSITOL-GLYCAN BIOSYNTHESIS CLASS F PROTEIN-RELATED"/>
    <property type="match status" value="1"/>
</dbReference>
<dbReference type="Pfam" id="PF00106">
    <property type="entry name" value="adh_short"/>
    <property type="match status" value="1"/>
</dbReference>
<dbReference type="HOGENOM" id="CLU_010194_44_4_1"/>
<dbReference type="STRING" id="441960.B6QVN5"/>
<dbReference type="InterPro" id="IPR036291">
    <property type="entry name" value="NAD(P)-bd_dom_sf"/>
</dbReference>
<organism evidence="2 3">
    <name type="scientific">Talaromyces marneffei (strain ATCC 18224 / CBS 334.59 / QM 7333)</name>
    <name type="common">Penicillium marneffei</name>
    <dbReference type="NCBI Taxonomy" id="441960"/>
    <lineage>
        <taxon>Eukaryota</taxon>
        <taxon>Fungi</taxon>
        <taxon>Dikarya</taxon>
        <taxon>Ascomycota</taxon>
        <taxon>Pezizomycotina</taxon>
        <taxon>Eurotiomycetes</taxon>
        <taxon>Eurotiomycetidae</taxon>
        <taxon>Eurotiales</taxon>
        <taxon>Trichocomaceae</taxon>
        <taxon>Talaromyces</taxon>
        <taxon>Talaromyces sect. Talaromyces</taxon>
    </lineage>
</organism>
<dbReference type="Proteomes" id="UP000001294">
    <property type="component" value="Unassembled WGS sequence"/>
</dbReference>
<dbReference type="OrthoDB" id="542013at2759"/>
<dbReference type="Gene3D" id="3.40.50.720">
    <property type="entry name" value="NAD(P)-binding Rossmann-like Domain"/>
    <property type="match status" value="1"/>
</dbReference>
<dbReference type="InterPro" id="IPR002347">
    <property type="entry name" value="SDR_fam"/>
</dbReference>
<evidence type="ECO:0000313" key="2">
    <source>
        <dbReference type="EMBL" id="EEA19040.1"/>
    </source>
</evidence>